<protein>
    <submittedName>
        <fullName evidence="4">FucA</fullName>
        <ecNumber evidence="4">4.1.2.17</ecNumber>
    </submittedName>
</protein>
<name>C0Q8Y2_DESAH</name>
<dbReference type="Gene3D" id="3.40.225.10">
    <property type="entry name" value="Class II aldolase/adducin N-terminal domain"/>
    <property type="match status" value="1"/>
</dbReference>
<dbReference type="InterPro" id="IPR001303">
    <property type="entry name" value="Aldolase_II/adducin_N"/>
</dbReference>
<dbReference type="SMART" id="SM01007">
    <property type="entry name" value="Aldolase_II"/>
    <property type="match status" value="1"/>
</dbReference>
<keyword evidence="1" id="KW-0479">Metal-binding</keyword>
<evidence type="ECO:0000259" key="3">
    <source>
        <dbReference type="SMART" id="SM01007"/>
    </source>
</evidence>
<dbReference type="EC" id="4.1.2.17" evidence="4"/>
<feature type="domain" description="Class II aldolase/adducin N-terminal" evidence="3">
    <location>
        <begin position="14"/>
        <end position="190"/>
    </location>
</feature>
<evidence type="ECO:0000313" key="5">
    <source>
        <dbReference type="Proteomes" id="UP000000442"/>
    </source>
</evidence>
<dbReference type="InterPro" id="IPR036409">
    <property type="entry name" value="Aldolase_II/adducin_N_sf"/>
</dbReference>
<dbReference type="GO" id="GO:0046872">
    <property type="term" value="F:metal ion binding"/>
    <property type="evidence" value="ECO:0007669"/>
    <property type="project" value="UniProtKB-KW"/>
</dbReference>
<dbReference type="PANTHER" id="PTHR22789:SF0">
    <property type="entry name" value="3-OXO-TETRONATE 4-PHOSPHATE DECARBOXYLASE-RELATED"/>
    <property type="match status" value="1"/>
</dbReference>
<dbReference type="Proteomes" id="UP000000442">
    <property type="component" value="Chromosome"/>
</dbReference>
<dbReference type="AlphaFoldDB" id="C0Q8Y2"/>
<dbReference type="EMBL" id="CP001087">
    <property type="protein sequence ID" value="ACN14472.1"/>
    <property type="molecule type" value="Genomic_DNA"/>
</dbReference>
<dbReference type="Pfam" id="PF00596">
    <property type="entry name" value="Aldolase_II"/>
    <property type="match status" value="1"/>
</dbReference>
<evidence type="ECO:0000256" key="2">
    <source>
        <dbReference type="ARBA" id="ARBA00023239"/>
    </source>
</evidence>
<dbReference type="eggNOG" id="COG0235">
    <property type="taxonomic scope" value="Bacteria"/>
</dbReference>
<dbReference type="GO" id="GO:0008738">
    <property type="term" value="F:L-fuculose-phosphate aldolase activity"/>
    <property type="evidence" value="ECO:0007669"/>
    <property type="project" value="UniProtKB-EC"/>
</dbReference>
<keyword evidence="2 4" id="KW-0456">Lyase</keyword>
<dbReference type="PANTHER" id="PTHR22789">
    <property type="entry name" value="FUCULOSE PHOSPHATE ALDOLASE"/>
    <property type="match status" value="1"/>
</dbReference>
<dbReference type="NCBIfam" id="NF005302">
    <property type="entry name" value="PRK06833.1"/>
    <property type="match status" value="1"/>
</dbReference>
<organism evidence="4 5">
    <name type="scientific">Desulforapulum autotrophicum (strain ATCC 43914 / DSM 3382 / VKM B-1955 / HRM2)</name>
    <name type="common">Desulfobacterium autotrophicum</name>
    <dbReference type="NCBI Taxonomy" id="177437"/>
    <lineage>
        <taxon>Bacteria</taxon>
        <taxon>Pseudomonadati</taxon>
        <taxon>Thermodesulfobacteriota</taxon>
        <taxon>Desulfobacteria</taxon>
        <taxon>Desulfobacterales</taxon>
        <taxon>Desulfobacteraceae</taxon>
        <taxon>Desulforapulum</taxon>
    </lineage>
</organism>
<dbReference type="KEGG" id="dat:HRM2_13630"/>
<dbReference type="GO" id="GO:0005829">
    <property type="term" value="C:cytosol"/>
    <property type="evidence" value="ECO:0007669"/>
    <property type="project" value="TreeGrafter"/>
</dbReference>
<dbReference type="STRING" id="177437.HRM2_13630"/>
<proteinExistence type="predicted"/>
<dbReference type="HOGENOM" id="CLU_006033_3_0_7"/>
<sequence>MYQFFIMILSNERKAIVTFGNKMLNAGLTTGSGGNLSLFNRQENLIAITPSGIEYPDLTPSDILVLEPGGKVVDGTNKPSSETGFHLALYRKRPEVCAVVHTHSTYATTFACLNREIPAVHYLVGFSGNKVPLAPYATFGTEALAKAVTSAIKDYNAVLLANHGLVAVGTTLGRAFNTAEEIELVARLCYQAETIGKPVILSDEEMERVIEKFADYGPGSGDKDAN</sequence>
<dbReference type="SUPFAM" id="SSF53639">
    <property type="entry name" value="AraD/HMP-PK domain-like"/>
    <property type="match status" value="1"/>
</dbReference>
<evidence type="ECO:0000256" key="1">
    <source>
        <dbReference type="ARBA" id="ARBA00022723"/>
    </source>
</evidence>
<reference evidence="4 5" key="1">
    <citation type="journal article" date="2009" name="Environ. Microbiol.">
        <title>Genome sequence of Desulfobacterium autotrophicum HRM2, a marine sulfate reducer oxidizing organic carbon completely to carbon dioxide.</title>
        <authorList>
            <person name="Strittmatter A.W."/>
            <person name="Liesegang H."/>
            <person name="Rabus R."/>
            <person name="Decker I."/>
            <person name="Amann J."/>
            <person name="Andres S."/>
            <person name="Henne A."/>
            <person name="Fricke W.F."/>
            <person name="Martinez-Arias R."/>
            <person name="Bartels D."/>
            <person name="Goesmann A."/>
            <person name="Krause L."/>
            <person name="Puehler A."/>
            <person name="Klenk H.P."/>
            <person name="Richter M."/>
            <person name="Schuler M."/>
            <person name="Gloeckner F.O."/>
            <person name="Meyerdierks A."/>
            <person name="Gottschalk G."/>
            <person name="Amann R."/>
        </authorList>
    </citation>
    <scope>NUCLEOTIDE SEQUENCE [LARGE SCALE GENOMIC DNA]</scope>
    <source>
        <strain evidence="5">ATCC 43914 / DSM 3382 / HRM2</strain>
    </source>
</reference>
<gene>
    <name evidence="4" type="primary">fucA</name>
    <name evidence="4" type="ordered locus">HRM2_13630</name>
</gene>
<dbReference type="InterPro" id="IPR050197">
    <property type="entry name" value="Aldolase_class_II_sugar_metab"/>
</dbReference>
<evidence type="ECO:0000313" key="4">
    <source>
        <dbReference type="EMBL" id="ACN14472.1"/>
    </source>
</evidence>
<accession>C0Q8Y2</accession>
<dbReference type="GO" id="GO:0019323">
    <property type="term" value="P:pentose catabolic process"/>
    <property type="evidence" value="ECO:0007669"/>
    <property type="project" value="TreeGrafter"/>
</dbReference>
<keyword evidence="5" id="KW-1185">Reference proteome</keyword>